<accession>A0A6A7A0Z6</accession>
<keyword evidence="2" id="KW-1185">Reference proteome</keyword>
<proteinExistence type="predicted"/>
<sequence>MTVAERSPRRKPVSTRDAMTQANIAFCAEDDDVAVVPLLEWSNRAPPRHEQLRHHSAFLFWNTSKVFVRSNPVSWLDTQAVETNRRPARMPSDPRCWSRRLKCLQRCLSAARKRGQGFLTHKLFLHATYAARLHQGVSTAMSPLRRELRTKTGWSTAERHDVKGAFKRLLCSHVRRTIGGGPALSKSGWLGFFSSLPVTPPFSR</sequence>
<name>A0A6A7A0Z6_9PLEO</name>
<dbReference type="EMBL" id="MU006225">
    <property type="protein sequence ID" value="KAF2826931.1"/>
    <property type="molecule type" value="Genomic_DNA"/>
</dbReference>
<gene>
    <name evidence="1" type="ORF">CC86DRAFT_381985</name>
</gene>
<protein>
    <submittedName>
        <fullName evidence="1">Uncharacterized protein</fullName>
    </submittedName>
</protein>
<evidence type="ECO:0000313" key="1">
    <source>
        <dbReference type="EMBL" id="KAF2826931.1"/>
    </source>
</evidence>
<reference evidence="1" key="1">
    <citation type="journal article" date="2020" name="Stud. Mycol.">
        <title>101 Dothideomycetes genomes: a test case for predicting lifestyles and emergence of pathogens.</title>
        <authorList>
            <person name="Haridas S."/>
            <person name="Albert R."/>
            <person name="Binder M."/>
            <person name="Bloem J."/>
            <person name="Labutti K."/>
            <person name="Salamov A."/>
            <person name="Andreopoulos B."/>
            <person name="Baker S."/>
            <person name="Barry K."/>
            <person name="Bills G."/>
            <person name="Bluhm B."/>
            <person name="Cannon C."/>
            <person name="Castanera R."/>
            <person name="Culley D."/>
            <person name="Daum C."/>
            <person name="Ezra D."/>
            <person name="Gonzalez J."/>
            <person name="Henrissat B."/>
            <person name="Kuo A."/>
            <person name="Liang C."/>
            <person name="Lipzen A."/>
            <person name="Lutzoni F."/>
            <person name="Magnuson J."/>
            <person name="Mondo S."/>
            <person name="Nolan M."/>
            <person name="Ohm R."/>
            <person name="Pangilinan J."/>
            <person name="Park H.-J."/>
            <person name="Ramirez L."/>
            <person name="Alfaro M."/>
            <person name="Sun H."/>
            <person name="Tritt A."/>
            <person name="Yoshinaga Y."/>
            <person name="Zwiers L.-H."/>
            <person name="Turgeon B."/>
            <person name="Goodwin S."/>
            <person name="Spatafora J."/>
            <person name="Crous P."/>
            <person name="Grigoriev I."/>
        </authorList>
    </citation>
    <scope>NUCLEOTIDE SEQUENCE</scope>
    <source>
        <strain evidence="1">CBS 113818</strain>
    </source>
</reference>
<dbReference type="Proteomes" id="UP000799424">
    <property type="component" value="Unassembled WGS sequence"/>
</dbReference>
<evidence type="ECO:0000313" key="2">
    <source>
        <dbReference type="Proteomes" id="UP000799424"/>
    </source>
</evidence>
<organism evidence="1 2">
    <name type="scientific">Ophiobolus disseminans</name>
    <dbReference type="NCBI Taxonomy" id="1469910"/>
    <lineage>
        <taxon>Eukaryota</taxon>
        <taxon>Fungi</taxon>
        <taxon>Dikarya</taxon>
        <taxon>Ascomycota</taxon>
        <taxon>Pezizomycotina</taxon>
        <taxon>Dothideomycetes</taxon>
        <taxon>Pleosporomycetidae</taxon>
        <taxon>Pleosporales</taxon>
        <taxon>Pleosporineae</taxon>
        <taxon>Phaeosphaeriaceae</taxon>
        <taxon>Ophiobolus</taxon>
    </lineage>
</organism>
<dbReference type="AlphaFoldDB" id="A0A6A7A0Z6"/>